<comment type="caution">
    <text evidence="3">The sequence shown here is derived from an EMBL/GenBank/DDBJ whole genome shotgun (WGS) entry which is preliminary data.</text>
</comment>
<feature type="compositionally biased region" description="Polar residues" evidence="1">
    <location>
        <begin position="203"/>
        <end position="218"/>
    </location>
</feature>
<reference evidence="3" key="1">
    <citation type="submission" date="2022-07" db="EMBL/GenBank/DDBJ databases">
        <title>Phylogenomic reconstructions and comparative analyses of Kickxellomycotina fungi.</title>
        <authorList>
            <person name="Reynolds N.K."/>
            <person name="Stajich J.E."/>
            <person name="Barry K."/>
            <person name="Grigoriev I.V."/>
            <person name="Crous P."/>
            <person name="Smith M.E."/>
        </authorList>
    </citation>
    <scope>NUCLEOTIDE SEQUENCE</scope>
    <source>
        <strain evidence="3">NRRL 1566</strain>
    </source>
</reference>
<organism evidence="3 4">
    <name type="scientific">Coemansia brasiliensis</name>
    <dbReference type="NCBI Taxonomy" id="2650707"/>
    <lineage>
        <taxon>Eukaryota</taxon>
        <taxon>Fungi</taxon>
        <taxon>Fungi incertae sedis</taxon>
        <taxon>Zoopagomycota</taxon>
        <taxon>Kickxellomycotina</taxon>
        <taxon>Kickxellomycetes</taxon>
        <taxon>Kickxellales</taxon>
        <taxon>Kickxellaceae</taxon>
        <taxon>Coemansia</taxon>
    </lineage>
</organism>
<feature type="transmembrane region" description="Helical" evidence="2">
    <location>
        <begin position="367"/>
        <end position="389"/>
    </location>
</feature>
<name>A0A9W8LWW8_9FUNG</name>
<feature type="compositionally biased region" description="Polar residues" evidence="1">
    <location>
        <begin position="334"/>
        <end position="348"/>
    </location>
</feature>
<evidence type="ECO:0000256" key="2">
    <source>
        <dbReference type="SAM" id="Phobius"/>
    </source>
</evidence>
<evidence type="ECO:0000313" key="4">
    <source>
        <dbReference type="Proteomes" id="UP001139887"/>
    </source>
</evidence>
<keyword evidence="2" id="KW-0472">Membrane</keyword>
<sequence>MSNFANNIAVVEFSIDARDPWPIKVAVDHATWASTLYVRRYMTNKNAMKWANPKTGRSSLTRPECATTSGLYASNYFDFICSSNTAGAMVGSQCGVPYGTVYGQINDQLAIGGIYSHSVVEGDSICDSGRTVHYYLYLSNYLAFAQNVLGRGVLTLSTDNFSVNSDAWYVMESESFATPSGTKILGGNAFNRASGEKMVMATEASQPEDNQQGDNDAGNQDPPNKNDPPNNNDQNNSPTVASSAAQNPQSTPNTPSNNQATTTSNNSSPTSNANAQTNTSANTPSDQSNNSADSDDSESIKDNTNDGQLASGSSDHKNNNGDSLNEGDKEIANSDGTSPTNNADSSDSTETDAPATSNSKKLNGGQVAGIVIGVLLFCILAAVGGFYGLRWYREFRIKKWSPDAVRQILESHIVDNETGNSPSTKFELPSYRNHRGTMFVDAGPSSHD</sequence>
<dbReference type="EMBL" id="JANBUW010001467">
    <property type="protein sequence ID" value="KAJ2843285.1"/>
    <property type="molecule type" value="Genomic_DNA"/>
</dbReference>
<gene>
    <name evidence="3" type="ORF">IWW36_005614</name>
</gene>
<feature type="compositionally biased region" description="Low complexity" evidence="1">
    <location>
        <begin position="246"/>
        <end position="292"/>
    </location>
</feature>
<dbReference type="AlphaFoldDB" id="A0A9W8LWW8"/>
<proteinExistence type="predicted"/>
<keyword evidence="2" id="KW-0812">Transmembrane</keyword>
<accession>A0A9W8LWW8</accession>
<feature type="region of interest" description="Disordered" evidence="1">
    <location>
        <begin position="203"/>
        <end position="363"/>
    </location>
</feature>
<dbReference type="Proteomes" id="UP001139887">
    <property type="component" value="Unassembled WGS sequence"/>
</dbReference>
<dbReference type="OrthoDB" id="5565075at2759"/>
<evidence type="ECO:0000256" key="1">
    <source>
        <dbReference type="SAM" id="MobiDB-lite"/>
    </source>
</evidence>
<feature type="compositionally biased region" description="Low complexity" evidence="1">
    <location>
        <begin position="219"/>
        <end position="236"/>
    </location>
</feature>
<evidence type="ECO:0000313" key="3">
    <source>
        <dbReference type="EMBL" id="KAJ2843285.1"/>
    </source>
</evidence>
<keyword evidence="2" id="KW-1133">Transmembrane helix</keyword>
<keyword evidence="4" id="KW-1185">Reference proteome</keyword>
<protein>
    <submittedName>
        <fullName evidence="3">Uncharacterized protein</fullName>
    </submittedName>
</protein>